<name>A0A1W2LFU7_9PSEU</name>
<dbReference type="RefSeq" id="WP_063276210.1">
    <property type="nucleotide sequence ID" value="NZ_LQMT02000060.1"/>
</dbReference>
<dbReference type="PANTHER" id="PTHR43283">
    <property type="entry name" value="BETA-LACTAMASE-RELATED"/>
    <property type="match status" value="1"/>
</dbReference>
<dbReference type="SUPFAM" id="SSF56601">
    <property type="entry name" value="beta-lactamase/transpeptidase-like"/>
    <property type="match status" value="1"/>
</dbReference>
<dbReference type="InterPro" id="IPR050789">
    <property type="entry name" value="Diverse_Enzym_Activities"/>
</dbReference>
<dbReference type="OrthoDB" id="262125at2"/>
<dbReference type="Gene3D" id="3.40.710.10">
    <property type="entry name" value="DD-peptidase/beta-lactamase superfamily"/>
    <property type="match status" value="1"/>
</dbReference>
<dbReference type="AlphaFoldDB" id="A0A1W2LFU7"/>
<accession>A0A1W2LFU7</accession>
<feature type="domain" description="Beta-lactamase-related" evidence="1">
    <location>
        <begin position="16"/>
        <end position="336"/>
    </location>
</feature>
<dbReference type="PANTHER" id="PTHR43283:SF3">
    <property type="entry name" value="BETA-LACTAMASE FAMILY PROTEIN (AFU_ORTHOLOGUE AFUA_5G07500)"/>
    <property type="match status" value="1"/>
</dbReference>
<dbReference type="EMBL" id="LQMT02000060">
    <property type="protein sequence ID" value="ONF61761.1"/>
    <property type="molecule type" value="Genomic_DNA"/>
</dbReference>
<evidence type="ECO:0000313" key="3">
    <source>
        <dbReference type="Proteomes" id="UP000076660"/>
    </source>
</evidence>
<evidence type="ECO:0000259" key="1">
    <source>
        <dbReference type="Pfam" id="PF00144"/>
    </source>
</evidence>
<dbReference type="Pfam" id="PF00144">
    <property type="entry name" value="Beta-lactamase"/>
    <property type="match status" value="1"/>
</dbReference>
<sequence length="461" mass="49123">MPNTVRTKFDHAHWQSRLDDLRAEHHVPGATLAVLAEGEIHELASGVLHRGTGVAATTDSIFQLGSIAKVYTAALVLGLAEEGRLNLDAPVVEVLPEFATIDPAATKTITARQLLSRTGGLTCDFVEDTGRGDDCLAKYVEAARGVALDCPPGTAASYSSVGYNVLGRIVEVLTGLTWDDALRERLVLPLGLAETMTLPEEALRFRVAMGHLGPDPEPTAAWDLLPRSAGPFGRVLATAGDVVRFARMLLDGTAPDGTRVLAEETVTMMRRLEAEVPDKWTLGSEGWGLGLSIHDWNGVPGFGHNGSSIGQRSYLRVVPDAGVAFALLTNHGTTDRLYNELSRELLGELAGVEVPGDFAPPASPPSVDVAPFAGTYRREGVIITVTETAGKLHFVYEFADGLKGIAPPIETDLVPVSEGVFAGMNPMFGDDWMPVLFTKLPDGTECCHTSMRVAPKIEAAG</sequence>
<dbReference type="InterPro" id="IPR001466">
    <property type="entry name" value="Beta-lactam-related"/>
</dbReference>
<proteinExistence type="predicted"/>
<reference evidence="2 3" key="1">
    <citation type="submission" date="2016-12" db="EMBL/GenBank/DDBJ databases">
        <title>Amycolatopsis keratiniphila subsp. keratiniphila genome sequencing and assembly.</title>
        <authorList>
            <person name="Mayilraj S."/>
            <person name="Kaur N."/>
        </authorList>
    </citation>
    <scope>NUCLEOTIDE SEQUENCE [LARGE SCALE GENOMIC DNA]</scope>
    <source>
        <strain evidence="2 3">DSM 44409</strain>
    </source>
</reference>
<dbReference type="Proteomes" id="UP000076660">
    <property type="component" value="Unassembled WGS sequence"/>
</dbReference>
<organism evidence="2 3">
    <name type="scientific">Amycolatopsis keratiniphila subsp. keratiniphila</name>
    <dbReference type="NCBI Taxonomy" id="227715"/>
    <lineage>
        <taxon>Bacteria</taxon>
        <taxon>Bacillati</taxon>
        <taxon>Actinomycetota</taxon>
        <taxon>Actinomycetes</taxon>
        <taxon>Pseudonocardiales</taxon>
        <taxon>Pseudonocardiaceae</taxon>
        <taxon>Amycolatopsis</taxon>
        <taxon>Amycolatopsis japonica group</taxon>
    </lineage>
</organism>
<protein>
    <submittedName>
        <fullName evidence="2">Penicillin-binding protein</fullName>
    </submittedName>
</protein>
<dbReference type="InterPro" id="IPR012338">
    <property type="entry name" value="Beta-lactam/transpept-like"/>
</dbReference>
<evidence type="ECO:0000313" key="2">
    <source>
        <dbReference type="EMBL" id="ONF61761.1"/>
    </source>
</evidence>
<gene>
    <name evidence="2" type="ORF">AVR91_0241875</name>
</gene>
<comment type="caution">
    <text evidence="2">The sequence shown here is derived from an EMBL/GenBank/DDBJ whole genome shotgun (WGS) entry which is preliminary data.</text>
</comment>